<feature type="chain" id="PRO_5046806512" description="M23ase beta-sheet core domain-containing protein" evidence="1">
    <location>
        <begin position="30"/>
        <end position="439"/>
    </location>
</feature>
<proteinExistence type="predicted"/>
<dbReference type="EMBL" id="BAABAA010000004">
    <property type="protein sequence ID" value="GAA3562447.1"/>
    <property type="molecule type" value="Genomic_DNA"/>
</dbReference>
<dbReference type="Proteomes" id="UP001501222">
    <property type="component" value="Unassembled WGS sequence"/>
</dbReference>
<dbReference type="PANTHER" id="PTHR21666">
    <property type="entry name" value="PEPTIDASE-RELATED"/>
    <property type="match status" value="1"/>
</dbReference>
<dbReference type="Gene3D" id="2.70.70.10">
    <property type="entry name" value="Glucose Permease (Domain IIA)"/>
    <property type="match status" value="1"/>
</dbReference>
<keyword evidence="1" id="KW-0732">Signal</keyword>
<keyword evidence="4" id="KW-1185">Reference proteome</keyword>
<sequence>MVAGRRSTALLLALLFGLAAILVPTPAQAAGSRPDFHAPWNCGESRSYSHHAAEVPNALDFIGAPGGDLGSPVLASAAGTVVSAGVNGGYGNEVVLSHGGGWSSRVAHLSAIHVSVGQQVDAGQSLGLVGSTGNSTGPHLHYEQLADGVQAPIVLDGTALEYRPTPTTHVGRNCPVQRFAFVNSAGQVFAKDGSHSPWPGALNGGAASKVVLSGQWIGIMTGDTFWAKSGINGAWKLMASGAGMRDIAIDGDRFAFVNSAGQVLVKDGADSPWSAPINGGDATKVVLDDGWIGLLQGGGFLAKFGIFGGWKVMAGGPDVIDVAIDGNRFAFVNSAGFAFAKDGADSPWPGALNGGGATRVELESGWIGVLQGGSFLAKFDIFGSWKTLAGGGGVTDIALGRGDWFGFIGSGDFFAKQGADAGWLSMAGGGQVRDITIET</sequence>
<dbReference type="Pfam" id="PF01551">
    <property type="entry name" value="Peptidase_M23"/>
    <property type="match status" value="1"/>
</dbReference>
<dbReference type="InterPro" id="IPR016047">
    <property type="entry name" value="M23ase_b-sheet_dom"/>
</dbReference>
<protein>
    <recommendedName>
        <fullName evidence="2">M23ase beta-sheet core domain-containing protein</fullName>
    </recommendedName>
</protein>
<name>A0ABP6X7Y6_9ACTN</name>
<feature type="domain" description="M23ase beta-sheet core" evidence="2">
    <location>
        <begin position="69"/>
        <end position="147"/>
    </location>
</feature>
<dbReference type="InterPro" id="IPR050570">
    <property type="entry name" value="Cell_wall_metabolism_enzyme"/>
</dbReference>
<dbReference type="PANTHER" id="PTHR21666:SF270">
    <property type="entry name" value="MUREIN HYDROLASE ACTIVATOR ENVC"/>
    <property type="match status" value="1"/>
</dbReference>
<gene>
    <name evidence="3" type="ORF">GCM10022235_33570</name>
</gene>
<evidence type="ECO:0000313" key="4">
    <source>
        <dbReference type="Proteomes" id="UP001501222"/>
    </source>
</evidence>
<evidence type="ECO:0000259" key="2">
    <source>
        <dbReference type="Pfam" id="PF01551"/>
    </source>
</evidence>
<evidence type="ECO:0000313" key="3">
    <source>
        <dbReference type="EMBL" id="GAA3562447.1"/>
    </source>
</evidence>
<dbReference type="CDD" id="cd12797">
    <property type="entry name" value="M23_peptidase"/>
    <property type="match status" value="1"/>
</dbReference>
<comment type="caution">
    <text evidence="3">The sequence shown here is derived from an EMBL/GenBank/DDBJ whole genome shotgun (WGS) entry which is preliminary data.</text>
</comment>
<dbReference type="InterPro" id="IPR011055">
    <property type="entry name" value="Dup_hybrid_motif"/>
</dbReference>
<dbReference type="SUPFAM" id="SSF51261">
    <property type="entry name" value="Duplicated hybrid motif"/>
    <property type="match status" value="1"/>
</dbReference>
<feature type="signal peptide" evidence="1">
    <location>
        <begin position="1"/>
        <end position="29"/>
    </location>
</feature>
<evidence type="ECO:0000256" key="1">
    <source>
        <dbReference type="SAM" id="SignalP"/>
    </source>
</evidence>
<reference evidence="4" key="1">
    <citation type="journal article" date="2019" name="Int. J. Syst. Evol. Microbiol.">
        <title>The Global Catalogue of Microorganisms (GCM) 10K type strain sequencing project: providing services to taxonomists for standard genome sequencing and annotation.</title>
        <authorList>
            <consortium name="The Broad Institute Genomics Platform"/>
            <consortium name="The Broad Institute Genome Sequencing Center for Infectious Disease"/>
            <person name="Wu L."/>
            <person name="Ma J."/>
        </authorList>
    </citation>
    <scope>NUCLEOTIDE SEQUENCE [LARGE SCALE GENOMIC DNA]</scope>
    <source>
        <strain evidence="4">JCM 16928</strain>
    </source>
</reference>
<organism evidence="3 4">
    <name type="scientific">Kribbella ginsengisoli</name>
    <dbReference type="NCBI Taxonomy" id="363865"/>
    <lineage>
        <taxon>Bacteria</taxon>
        <taxon>Bacillati</taxon>
        <taxon>Actinomycetota</taxon>
        <taxon>Actinomycetes</taxon>
        <taxon>Propionibacteriales</taxon>
        <taxon>Kribbellaceae</taxon>
        <taxon>Kribbella</taxon>
    </lineage>
</organism>
<accession>A0ABP6X7Y6</accession>